<dbReference type="Proteomes" id="UP000094378">
    <property type="component" value="Chromosome"/>
</dbReference>
<keyword evidence="1" id="KW-1133">Transmembrane helix</keyword>
<dbReference type="EMBL" id="CP017015">
    <property type="protein sequence ID" value="AOG60599.1"/>
    <property type="molecule type" value="Genomic_DNA"/>
</dbReference>
<dbReference type="STRING" id="216938.SHELI_v1c06480"/>
<accession>A0A1B3SKZ0</accession>
<feature type="transmembrane region" description="Helical" evidence="1">
    <location>
        <begin position="12"/>
        <end position="39"/>
    </location>
</feature>
<feature type="transmembrane region" description="Helical" evidence="1">
    <location>
        <begin position="140"/>
        <end position="164"/>
    </location>
</feature>
<name>A0A1B3SKZ0_9MOLU</name>
<dbReference type="AlphaFoldDB" id="A0A1B3SKZ0"/>
<keyword evidence="1" id="KW-0472">Membrane</keyword>
<feature type="transmembrane region" description="Helical" evidence="1">
    <location>
        <begin position="70"/>
        <end position="92"/>
    </location>
</feature>
<keyword evidence="1" id="KW-0812">Transmembrane</keyword>
<sequence length="380" mass="44906">MFNLHEIKKARIIILVWFSFLIFLTFIHLVVISLIYSFMQNDKSYFVDKYSDIVGTKIFEFITASKPFSIIPNLITSILVIIVSVIVISKIYKFATIDIKDEVSIDWNIKTGLIGSKRRKAKELKELNYVISVPLVNERLFVSISLLSIVAAIVSDGIFIFSIYSAMKLTMVTILINLILSWIISTFLNWFMNRVRKLPDNDKLRKSFNKEKISQLSSHNIRHYVKNMNLKTIQYYVSPKWMFKNDEVEKMRTTYLSLVVYLESELLLFSNLINIEDLNQERIISLKAKVLELNKNKLDINSKANKIRKILEEAKFDKINYKKFSDEKILELFYIFKIFLFKKFIYTDLYKNYLTSLFKLSNYQSDMLANDVEWVYNEKQ</sequence>
<organism evidence="2 3">
    <name type="scientific">Spiroplasma helicoides</name>
    <dbReference type="NCBI Taxonomy" id="216938"/>
    <lineage>
        <taxon>Bacteria</taxon>
        <taxon>Bacillati</taxon>
        <taxon>Mycoplasmatota</taxon>
        <taxon>Mollicutes</taxon>
        <taxon>Entomoplasmatales</taxon>
        <taxon>Spiroplasmataceae</taxon>
        <taxon>Spiroplasma</taxon>
    </lineage>
</organism>
<evidence type="ECO:0000256" key="1">
    <source>
        <dbReference type="SAM" id="Phobius"/>
    </source>
</evidence>
<protein>
    <submittedName>
        <fullName evidence="2">Uncharacterized protein</fullName>
    </submittedName>
</protein>
<feature type="transmembrane region" description="Helical" evidence="1">
    <location>
        <begin position="170"/>
        <end position="191"/>
    </location>
</feature>
<evidence type="ECO:0000313" key="3">
    <source>
        <dbReference type="Proteomes" id="UP000094378"/>
    </source>
</evidence>
<keyword evidence="3" id="KW-1185">Reference proteome</keyword>
<dbReference type="RefSeq" id="WP_069116661.1">
    <property type="nucleotide sequence ID" value="NZ_CP017015.1"/>
</dbReference>
<gene>
    <name evidence="2" type="ORF">SHELI_v1c06480</name>
</gene>
<proteinExistence type="predicted"/>
<dbReference type="KEGG" id="shj:SHELI_v1c06480"/>
<reference evidence="2 3" key="1">
    <citation type="submission" date="2016-08" db="EMBL/GenBank/DDBJ databases">
        <title>Complete genome sequence of Spiroplasma helicoides TABS-2 (DSM 22551).</title>
        <authorList>
            <person name="Shen W.-Y."/>
            <person name="Lo W.-S."/>
            <person name="Lai Y.-C."/>
            <person name="Kuo C.-H."/>
        </authorList>
    </citation>
    <scope>NUCLEOTIDE SEQUENCE [LARGE SCALE GENOMIC DNA]</scope>
    <source>
        <strain evidence="2 3">TABS-2</strain>
    </source>
</reference>
<evidence type="ECO:0000313" key="2">
    <source>
        <dbReference type="EMBL" id="AOG60599.1"/>
    </source>
</evidence>